<reference evidence="3" key="2">
    <citation type="submission" date="2025-08" db="UniProtKB">
        <authorList>
            <consortium name="RefSeq"/>
        </authorList>
    </citation>
    <scope>IDENTIFICATION</scope>
</reference>
<dbReference type="InterPro" id="IPR005135">
    <property type="entry name" value="Endo/exonuclease/phosphatase"/>
</dbReference>
<gene>
    <name evidence="3" type="primary">LOC107900192</name>
</gene>
<dbReference type="InterPro" id="IPR036691">
    <property type="entry name" value="Endo/exonu/phosph_ase_sf"/>
</dbReference>
<dbReference type="GO" id="GO:0003824">
    <property type="term" value="F:catalytic activity"/>
    <property type="evidence" value="ECO:0007669"/>
    <property type="project" value="InterPro"/>
</dbReference>
<dbReference type="Gene3D" id="3.60.10.10">
    <property type="entry name" value="Endonuclease/exonuclease/phosphatase"/>
    <property type="match status" value="1"/>
</dbReference>
<dbReference type="AlphaFoldDB" id="A0A1U8IZK3"/>
<dbReference type="KEGG" id="ghi:107900192"/>
<reference evidence="2" key="1">
    <citation type="journal article" date="2020" name="Nat. Genet.">
        <title>Genomic diversifications of five Gossypium allopolyploid species and their impact on cotton improvement.</title>
        <authorList>
            <person name="Chen Z.J."/>
            <person name="Sreedasyam A."/>
            <person name="Ando A."/>
            <person name="Song Q."/>
            <person name="De Santiago L.M."/>
            <person name="Hulse-Kemp A.M."/>
            <person name="Ding M."/>
            <person name="Ye W."/>
            <person name="Kirkbride R.C."/>
            <person name="Jenkins J."/>
            <person name="Plott C."/>
            <person name="Lovell J."/>
            <person name="Lin Y.M."/>
            <person name="Vaughn R."/>
            <person name="Liu B."/>
            <person name="Simpson S."/>
            <person name="Scheffler B.E."/>
            <person name="Wen L."/>
            <person name="Saski C.A."/>
            <person name="Grover C.E."/>
            <person name="Hu G."/>
            <person name="Conover J.L."/>
            <person name="Carlson J.W."/>
            <person name="Shu S."/>
            <person name="Boston L.B."/>
            <person name="Williams M."/>
            <person name="Peterson D.G."/>
            <person name="McGee K."/>
            <person name="Jones D.C."/>
            <person name="Wendel J.F."/>
            <person name="Stelly D.M."/>
            <person name="Grimwood J."/>
            <person name="Schmutz J."/>
        </authorList>
    </citation>
    <scope>NUCLEOTIDE SEQUENCE [LARGE SCALE GENOMIC DNA]</scope>
    <source>
        <strain evidence="2">cv. TM-1</strain>
    </source>
</reference>
<accession>A0A1U8IZK3</accession>
<protein>
    <recommendedName>
        <fullName evidence="1">Endonuclease/exonuclease/phosphatase domain-containing protein</fullName>
    </recommendedName>
</protein>
<evidence type="ECO:0000259" key="1">
    <source>
        <dbReference type="Pfam" id="PF03372"/>
    </source>
</evidence>
<dbReference type="PANTHER" id="PTHR35218:SF9">
    <property type="entry name" value="ENDONUCLEASE_EXONUCLEASE_PHOSPHATASE DOMAIN-CONTAINING PROTEIN"/>
    <property type="match status" value="1"/>
</dbReference>
<evidence type="ECO:0000313" key="2">
    <source>
        <dbReference type="Proteomes" id="UP000818029"/>
    </source>
</evidence>
<keyword evidence="2" id="KW-1185">Reference proteome</keyword>
<evidence type="ECO:0000313" key="3">
    <source>
        <dbReference type="RefSeq" id="XP_016681374.1"/>
    </source>
</evidence>
<feature type="domain" description="Endonuclease/exonuclease/phosphatase" evidence="1">
    <location>
        <begin position="5"/>
        <end position="204"/>
    </location>
</feature>
<sequence>MKIFSWNCRGVGNPTTVRELKQFLVANTPDIVFLCETKIHSNEFSRIRFMCRMEGCLAVSSEGKSGGMALLWRDGVGVTIQNYSKYHIDSLVCMEDGEKFRFTGFYGQTESSLRHQAWDMLRRVKSTVNEGWIVGGDFNAILNDAEKEGGRRKPRALVDEFKNILEELSLTDVRTCNGWFTWTNNREGNRLIKERLDRFVISDDIMERMSFLASFVVRQSKSDHEAILMDLYGSQPKQQGYDPKVWFRYDRCWAKEREARDIISNIWLNKGTNLLEKMELIRERLGPWQHQRYRRMKHKIKSLEKDIGKVMDGL</sequence>
<organism evidence="2 3">
    <name type="scientific">Gossypium hirsutum</name>
    <name type="common">Upland cotton</name>
    <name type="synonym">Gossypium mexicanum</name>
    <dbReference type="NCBI Taxonomy" id="3635"/>
    <lineage>
        <taxon>Eukaryota</taxon>
        <taxon>Viridiplantae</taxon>
        <taxon>Streptophyta</taxon>
        <taxon>Embryophyta</taxon>
        <taxon>Tracheophyta</taxon>
        <taxon>Spermatophyta</taxon>
        <taxon>Magnoliopsida</taxon>
        <taxon>eudicotyledons</taxon>
        <taxon>Gunneridae</taxon>
        <taxon>Pentapetalae</taxon>
        <taxon>rosids</taxon>
        <taxon>malvids</taxon>
        <taxon>Malvales</taxon>
        <taxon>Malvaceae</taxon>
        <taxon>Malvoideae</taxon>
        <taxon>Gossypium</taxon>
    </lineage>
</organism>
<dbReference type="OrthoDB" id="1729225at2759"/>
<dbReference type="Pfam" id="PF03372">
    <property type="entry name" value="Exo_endo_phos"/>
    <property type="match status" value="1"/>
</dbReference>
<name>A0A1U8IZK3_GOSHI</name>
<proteinExistence type="predicted"/>
<dbReference type="PANTHER" id="PTHR35218">
    <property type="entry name" value="RNASE H DOMAIN-CONTAINING PROTEIN"/>
    <property type="match status" value="1"/>
</dbReference>
<dbReference type="PaxDb" id="3635-A0A1U8IZK3"/>
<dbReference type="STRING" id="3635.A0A1U8IZK3"/>
<dbReference type="Proteomes" id="UP000818029">
    <property type="component" value="Chromosome D06"/>
</dbReference>
<dbReference type="GeneID" id="107900192"/>
<dbReference type="RefSeq" id="XP_016681374.1">
    <property type="nucleotide sequence ID" value="XM_016825885.1"/>
</dbReference>
<dbReference type="SUPFAM" id="SSF56219">
    <property type="entry name" value="DNase I-like"/>
    <property type="match status" value="1"/>
</dbReference>